<name>A0AAV4G4E2_9GAST</name>
<comment type="caution">
    <text evidence="1">The sequence shown here is derived from an EMBL/GenBank/DDBJ whole genome shotgun (WGS) entry which is preliminary data.</text>
</comment>
<evidence type="ECO:0000313" key="2">
    <source>
        <dbReference type="Proteomes" id="UP000762676"/>
    </source>
</evidence>
<keyword evidence="2" id="KW-1185">Reference proteome</keyword>
<keyword evidence="1" id="KW-0378">Hydrolase</keyword>
<feature type="non-terminal residue" evidence="1">
    <location>
        <position position="121"/>
    </location>
</feature>
<gene>
    <name evidence="1" type="ORF">ElyMa_005886500</name>
</gene>
<evidence type="ECO:0000313" key="1">
    <source>
        <dbReference type="EMBL" id="GFR79870.1"/>
    </source>
</evidence>
<protein>
    <submittedName>
        <fullName evidence="1">Ubiquitin carboxyl-terminal hydrolase 40</fullName>
    </submittedName>
</protein>
<dbReference type="AlphaFoldDB" id="A0AAV4G4E2"/>
<proteinExistence type="predicted"/>
<accession>A0AAV4G4E2</accession>
<sequence length="121" mass="13908">MAMSSTRLTLRARCGRRARATECMRSCCKLPRRLEALVYTCPLERLCGTHQQKVNRNKGRKKGAGHKTNIRQAPYYIQDGDLIGLKILSEDKGFLEPGDFSTQEDIEKRQLLQQIAEEKKR</sequence>
<organism evidence="1 2">
    <name type="scientific">Elysia marginata</name>
    <dbReference type="NCBI Taxonomy" id="1093978"/>
    <lineage>
        <taxon>Eukaryota</taxon>
        <taxon>Metazoa</taxon>
        <taxon>Spiralia</taxon>
        <taxon>Lophotrochozoa</taxon>
        <taxon>Mollusca</taxon>
        <taxon>Gastropoda</taxon>
        <taxon>Heterobranchia</taxon>
        <taxon>Euthyneura</taxon>
        <taxon>Panpulmonata</taxon>
        <taxon>Sacoglossa</taxon>
        <taxon>Placobranchoidea</taxon>
        <taxon>Plakobranchidae</taxon>
        <taxon>Elysia</taxon>
    </lineage>
</organism>
<dbReference type="GO" id="GO:0016787">
    <property type="term" value="F:hydrolase activity"/>
    <property type="evidence" value="ECO:0007669"/>
    <property type="project" value="UniProtKB-KW"/>
</dbReference>
<dbReference type="Proteomes" id="UP000762676">
    <property type="component" value="Unassembled WGS sequence"/>
</dbReference>
<reference evidence="1 2" key="1">
    <citation type="journal article" date="2021" name="Elife">
        <title>Chloroplast acquisition without the gene transfer in kleptoplastic sea slugs, Plakobranchus ocellatus.</title>
        <authorList>
            <person name="Maeda T."/>
            <person name="Takahashi S."/>
            <person name="Yoshida T."/>
            <person name="Shimamura S."/>
            <person name="Takaki Y."/>
            <person name="Nagai Y."/>
            <person name="Toyoda A."/>
            <person name="Suzuki Y."/>
            <person name="Arimoto A."/>
            <person name="Ishii H."/>
            <person name="Satoh N."/>
            <person name="Nishiyama T."/>
            <person name="Hasebe M."/>
            <person name="Maruyama T."/>
            <person name="Minagawa J."/>
            <person name="Obokata J."/>
            <person name="Shigenobu S."/>
        </authorList>
    </citation>
    <scope>NUCLEOTIDE SEQUENCE [LARGE SCALE GENOMIC DNA]</scope>
</reference>
<dbReference type="EMBL" id="BMAT01011821">
    <property type="protein sequence ID" value="GFR79870.1"/>
    <property type="molecule type" value="Genomic_DNA"/>
</dbReference>